<accession>A0A2P2NS30</accession>
<evidence type="ECO:0000313" key="1">
    <source>
        <dbReference type="EMBL" id="MBX45308.1"/>
    </source>
</evidence>
<dbReference type="AlphaFoldDB" id="A0A2P2NS30"/>
<proteinExistence type="predicted"/>
<dbReference type="EMBL" id="GGEC01064824">
    <property type="protein sequence ID" value="MBX45308.1"/>
    <property type="molecule type" value="Transcribed_RNA"/>
</dbReference>
<name>A0A2P2NS30_RHIMU</name>
<organism evidence="1">
    <name type="scientific">Rhizophora mucronata</name>
    <name type="common">Asiatic mangrove</name>
    <dbReference type="NCBI Taxonomy" id="61149"/>
    <lineage>
        <taxon>Eukaryota</taxon>
        <taxon>Viridiplantae</taxon>
        <taxon>Streptophyta</taxon>
        <taxon>Embryophyta</taxon>
        <taxon>Tracheophyta</taxon>
        <taxon>Spermatophyta</taxon>
        <taxon>Magnoliopsida</taxon>
        <taxon>eudicotyledons</taxon>
        <taxon>Gunneridae</taxon>
        <taxon>Pentapetalae</taxon>
        <taxon>rosids</taxon>
        <taxon>fabids</taxon>
        <taxon>Malpighiales</taxon>
        <taxon>Rhizophoraceae</taxon>
        <taxon>Rhizophora</taxon>
    </lineage>
</organism>
<protein>
    <submittedName>
        <fullName evidence="1">Uncharacterized protein</fullName>
    </submittedName>
</protein>
<sequence>MHSMYPNVPRQHIACKEEYHHPFQS</sequence>
<reference evidence="1" key="1">
    <citation type="submission" date="2018-02" db="EMBL/GenBank/DDBJ databases">
        <title>Rhizophora mucronata_Transcriptome.</title>
        <authorList>
            <person name="Meera S.P."/>
            <person name="Sreeshan A."/>
            <person name="Augustine A."/>
        </authorList>
    </citation>
    <scope>NUCLEOTIDE SEQUENCE</scope>
    <source>
        <tissue evidence="1">Leaf</tissue>
    </source>
</reference>